<dbReference type="HOGENOM" id="CLU_080911_0_0_4"/>
<accession>D5CQW2</accession>
<dbReference type="STRING" id="580332.Slit_1110"/>
<dbReference type="KEGG" id="slt:Slit_1110"/>
<sequence precursor="true">MKRFLASLIFTLGLSSIATAAPLSADQFTKVFAKELKKAQPAINLTVKGDLLLIIKDPDGKETTTFLNNAYSQYLLDPTAVDEILKKYITSFVEATGKSAPLERTRIVPIIKDRNWIAEIKESVKQRGSKQAPENVYEDFNEELVILYAEDTPTNITYFAPKSLDEIGISRKQLRTLSVANLTRLIPKPQVDAGPLVSMITVGGNYEASLLLFDDLWTNLSKANGEIVVAVPARDLLMFTGSRNQQGLTKLRELATKYAKESPYHLTDKLFVYRNGHFARFE</sequence>
<evidence type="ECO:0000313" key="3">
    <source>
        <dbReference type="Proteomes" id="UP000001625"/>
    </source>
</evidence>
<evidence type="ECO:0000313" key="2">
    <source>
        <dbReference type="EMBL" id="ADE11348.1"/>
    </source>
</evidence>
<proteinExistence type="predicted"/>
<dbReference type="Proteomes" id="UP000001625">
    <property type="component" value="Chromosome"/>
</dbReference>
<dbReference type="AlphaFoldDB" id="D5CQW2"/>
<feature type="chain" id="PRO_5003070036" description="DUF1444 family protein" evidence="1">
    <location>
        <begin position="21"/>
        <end position="282"/>
    </location>
</feature>
<dbReference type="RefSeq" id="WP_013029246.1">
    <property type="nucleotide sequence ID" value="NC_013959.1"/>
</dbReference>
<feature type="signal peptide" evidence="1">
    <location>
        <begin position="1"/>
        <end position="20"/>
    </location>
</feature>
<dbReference type="InterPro" id="IPR010838">
    <property type="entry name" value="DUF1444"/>
</dbReference>
<gene>
    <name evidence="2" type="ordered locus">Slit_1110</name>
</gene>
<keyword evidence="1" id="KW-0732">Signal</keyword>
<protein>
    <recommendedName>
        <fullName evidence="4">DUF1444 family protein</fullName>
    </recommendedName>
</protein>
<evidence type="ECO:0000256" key="1">
    <source>
        <dbReference type="SAM" id="SignalP"/>
    </source>
</evidence>
<evidence type="ECO:0008006" key="4">
    <source>
        <dbReference type="Google" id="ProtNLM"/>
    </source>
</evidence>
<dbReference type="Pfam" id="PF07285">
    <property type="entry name" value="DUF1444"/>
    <property type="match status" value="1"/>
</dbReference>
<dbReference type="OrthoDB" id="8631375at2"/>
<dbReference type="EMBL" id="CP001965">
    <property type="protein sequence ID" value="ADE11348.1"/>
    <property type="molecule type" value="Genomic_DNA"/>
</dbReference>
<organism evidence="2 3">
    <name type="scientific">Sideroxydans lithotrophicus (strain ES-1)</name>
    <dbReference type="NCBI Taxonomy" id="580332"/>
    <lineage>
        <taxon>Bacteria</taxon>
        <taxon>Pseudomonadati</taxon>
        <taxon>Pseudomonadota</taxon>
        <taxon>Betaproteobacteria</taxon>
        <taxon>Nitrosomonadales</taxon>
        <taxon>Gallionellaceae</taxon>
        <taxon>Sideroxydans</taxon>
    </lineage>
</organism>
<keyword evidence="3" id="KW-1185">Reference proteome</keyword>
<name>D5CQW2_SIDLE</name>
<reference evidence="2 3" key="1">
    <citation type="submission" date="2010-03" db="EMBL/GenBank/DDBJ databases">
        <title>Complete sequence of Sideroxydans lithotrophicus ES-1.</title>
        <authorList>
            <consortium name="US DOE Joint Genome Institute"/>
            <person name="Lucas S."/>
            <person name="Copeland A."/>
            <person name="Lapidus A."/>
            <person name="Cheng J.-F."/>
            <person name="Bruce D."/>
            <person name="Goodwin L."/>
            <person name="Pitluck S."/>
            <person name="Munk A.C."/>
            <person name="Detter J.C."/>
            <person name="Han C."/>
            <person name="Tapia R."/>
            <person name="Larimer F."/>
            <person name="Land M."/>
            <person name="Hauser L."/>
            <person name="Kyrpides N."/>
            <person name="Ivanova N."/>
            <person name="Emerson D."/>
            <person name="Woyke T."/>
        </authorList>
    </citation>
    <scope>NUCLEOTIDE SEQUENCE [LARGE SCALE GENOMIC DNA]</scope>
    <source>
        <strain evidence="2 3">ES-1</strain>
    </source>
</reference>
<dbReference type="eggNOG" id="COG4848">
    <property type="taxonomic scope" value="Bacteria"/>
</dbReference>